<dbReference type="CDD" id="cd09898">
    <property type="entry name" value="H3TH_53EXO"/>
    <property type="match status" value="1"/>
</dbReference>
<dbReference type="FunFam" id="1.20.1060.10:FF:000001">
    <property type="entry name" value="DNA polymerase I"/>
    <property type="match status" value="1"/>
</dbReference>
<evidence type="ECO:0000313" key="21">
    <source>
        <dbReference type="Proteomes" id="UP000230405"/>
    </source>
</evidence>
<dbReference type="GO" id="GO:0003677">
    <property type="term" value="F:DNA binding"/>
    <property type="evidence" value="ECO:0007669"/>
    <property type="project" value="UniProtKB-UniRule"/>
</dbReference>
<feature type="domain" description="3'-5' exonuclease" evidence="17">
    <location>
        <begin position="195"/>
        <end position="373"/>
    </location>
</feature>
<comment type="similarity">
    <text evidence="1 16">Belongs to the DNA polymerase type-A family.</text>
</comment>
<keyword evidence="4 16" id="KW-0808">Transferase</keyword>
<dbReference type="InterPro" id="IPR043502">
    <property type="entry name" value="DNA/RNA_pol_sf"/>
</dbReference>
<evidence type="ECO:0000256" key="6">
    <source>
        <dbReference type="ARBA" id="ARBA00022705"/>
    </source>
</evidence>
<keyword evidence="6 16" id="KW-0235">DNA replication</keyword>
<dbReference type="EMBL" id="PFPO01000051">
    <property type="protein sequence ID" value="PIZ99007.1"/>
    <property type="molecule type" value="Genomic_DNA"/>
</dbReference>
<evidence type="ECO:0000313" key="20">
    <source>
        <dbReference type="EMBL" id="PIZ99007.1"/>
    </source>
</evidence>
<evidence type="ECO:0000256" key="12">
    <source>
        <dbReference type="ARBA" id="ARBA00023125"/>
    </source>
</evidence>
<keyword evidence="7" id="KW-0540">Nuclease</keyword>
<dbReference type="Gene3D" id="1.10.150.20">
    <property type="entry name" value="5' to 3' exonuclease, C-terminal subdomain"/>
    <property type="match status" value="2"/>
</dbReference>
<organism evidence="20 21">
    <name type="scientific">Candidatus Komeilibacteria bacterium CG_4_10_14_0_2_um_filter_37_10</name>
    <dbReference type="NCBI Taxonomy" id="1974470"/>
    <lineage>
        <taxon>Bacteria</taxon>
        <taxon>Candidatus Komeiliibacteriota</taxon>
    </lineage>
</organism>
<dbReference type="GO" id="GO:0003887">
    <property type="term" value="F:DNA-directed DNA polymerase activity"/>
    <property type="evidence" value="ECO:0007669"/>
    <property type="project" value="UniProtKB-UniRule"/>
</dbReference>
<dbReference type="CDD" id="cd06139">
    <property type="entry name" value="DNA_polA_I_Ecoli_like_exo"/>
    <property type="match status" value="1"/>
</dbReference>
<dbReference type="Gene3D" id="1.20.1060.10">
    <property type="entry name" value="Taq DNA Polymerase, Chain T, domain 4"/>
    <property type="match status" value="1"/>
</dbReference>
<dbReference type="InterPro" id="IPR018320">
    <property type="entry name" value="DNA_polymerase_1"/>
</dbReference>
<gene>
    <name evidence="16" type="primary">polA</name>
    <name evidence="20" type="ORF">COX77_02815</name>
</gene>
<comment type="function">
    <text evidence="16">In addition to polymerase activity, this DNA polymerase exhibits 3'-5' and 5'-3' exonuclease activity.</text>
</comment>
<dbReference type="Proteomes" id="UP000230405">
    <property type="component" value="Unassembled WGS sequence"/>
</dbReference>
<dbReference type="EC" id="2.7.7.7" evidence="2 15"/>
<evidence type="ECO:0000256" key="1">
    <source>
        <dbReference type="ARBA" id="ARBA00007705"/>
    </source>
</evidence>
<dbReference type="InterPro" id="IPR002562">
    <property type="entry name" value="3'-5'_exonuclease_dom"/>
</dbReference>
<dbReference type="SMART" id="SM00482">
    <property type="entry name" value="POLAc"/>
    <property type="match status" value="1"/>
</dbReference>
<dbReference type="InterPro" id="IPR008918">
    <property type="entry name" value="HhH2"/>
</dbReference>
<protein>
    <recommendedName>
        <fullName evidence="3 15">DNA polymerase I</fullName>
        <ecNumber evidence="2 15">2.7.7.7</ecNumber>
    </recommendedName>
</protein>
<dbReference type="InterPro" id="IPR036279">
    <property type="entry name" value="5-3_exonuclease_C_sf"/>
</dbReference>
<evidence type="ECO:0000256" key="7">
    <source>
        <dbReference type="ARBA" id="ARBA00022722"/>
    </source>
</evidence>
<proteinExistence type="inferred from homology"/>
<dbReference type="SMART" id="SM00474">
    <property type="entry name" value="35EXOc"/>
    <property type="match status" value="1"/>
</dbReference>
<dbReference type="InterPro" id="IPR001098">
    <property type="entry name" value="DNA-dir_DNA_pol_A_palm_dom"/>
</dbReference>
<dbReference type="InterPro" id="IPR020045">
    <property type="entry name" value="DNA_polI_H3TH"/>
</dbReference>
<keyword evidence="11 16" id="KW-0239">DNA-directed DNA polymerase</keyword>
<reference evidence="21" key="1">
    <citation type="submission" date="2017-09" db="EMBL/GenBank/DDBJ databases">
        <title>Depth-based differentiation of microbial function through sediment-hosted aquifers and enrichment of novel symbionts in the deep terrestrial subsurface.</title>
        <authorList>
            <person name="Probst A.J."/>
            <person name="Ladd B."/>
            <person name="Jarett J.K."/>
            <person name="Geller-Mcgrath D.E."/>
            <person name="Sieber C.M.K."/>
            <person name="Emerson J.B."/>
            <person name="Anantharaman K."/>
            <person name="Thomas B.C."/>
            <person name="Malmstrom R."/>
            <person name="Stieglmeier M."/>
            <person name="Klingl A."/>
            <person name="Woyke T."/>
            <person name="Ryan C.M."/>
            <person name="Banfield J.F."/>
        </authorList>
    </citation>
    <scope>NUCLEOTIDE SEQUENCE [LARGE SCALE GENOMIC DNA]</scope>
</reference>
<evidence type="ECO:0000256" key="4">
    <source>
        <dbReference type="ARBA" id="ARBA00022679"/>
    </source>
</evidence>
<dbReference type="PRINTS" id="PR00868">
    <property type="entry name" value="DNAPOLI"/>
</dbReference>
<dbReference type="SMART" id="SM00279">
    <property type="entry name" value="HhH2"/>
    <property type="match status" value="1"/>
</dbReference>
<dbReference type="AlphaFoldDB" id="A0A2M7VEQ4"/>
<dbReference type="InterPro" id="IPR002421">
    <property type="entry name" value="5-3_exonuclease"/>
</dbReference>
<dbReference type="CDD" id="cd08637">
    <property type="entry name" value="DNA_pol_A_pol_I_C"/>
    <property type="match status" value="1"/>
</dbReference>
<dbReference type="PROSITE" id="PS00447">
    <property type="entry name" value="DNA_POLYMERASE_A"/>
    <property type="match status" value="1"/>
</dbReference>
<dbReference type="InterPro" id="IPR036397">
    <property type="entry name" value="RNaseH_sf"/>
</dbReference>
<dbReference type="FunFam" id="1.10.150.20:FF:000003">
    <property type="entry name" value="DNA polymerase I"/>
    <property type="match status" value="1"/>
</dbReference>
<dbReference type="PANTHER" id="PTHR10133:SF27">
    <property type="entry name" value="DNA POLYMERASE NU"/>
    <property type="match status" value="1"/>
</dbReference>
<accession>A0A2M7VEQ4</accession>
<dbReference type="NCBIfam" id="NF004397">
    <property type="entry name" value="PRK05755.1"/>
    <property type="match status" value="1"/>
</dbReference>
<dbReference type="Pfam" id="PF00476">
    <property type="entry name" value="DNA_pol_A"/>
    <property type="match status" value="1"/>
</dbReference>
<dbReference type="NCBIfam" id="TIGR00593">
    <property type="entry name" value="pola"/>
    <property type="match status" value="1"/>
</dbReference>
<comment type="caution">
    <text evidence="20">The sequence shown here is derived from an EMBL/GenBank/DDBJ whole genome shotgun (WGS) entry which is preliminary data.</text>
</comment>
<dbReference type="SUPFAM" id="SSF53098">
    <property type="entry name" value="Ribonuclease H-like"/>
    <property type="match status" value="1"/>
</dbReference>
<dbReference type="PANTHER" id="PTHR10133">
    <property type="entry name" value="DNA POLYMERASE I"/>
    <property type="match status" value="1"/>
</dbReference>
<dbReference type="InterPro" id="IPR012337">
    <property type="entry name" value="RNaseH-like_sf"/>
</dbReference>
<dbReference type="Gene3D" id="3.30.420.10">
    <property type="entry name" value="Ribonuclease H-like superfamily/Ribonuclease H"/>
    <property type="match status" value="1"/>
</dbReference>
<feature type="non-terminal residue" evidence="20">
    <location>
        <position position="1"/>
    </location>
</feature>
<dbReference type="SUPFAM" id="SSF56672">
    <property type="entry name" value="DNA/RNA polymerases"/>
    <property type="match status" value="1"/>
</dbReference>
<evidence type="ECO:0000256" key="2">
    <source>
        <dbReference type="ARBA" id="ARBA00012417"/>
    </source>
</evidence>
<keyword evidence="5 16" id="KW-0548">Nucleotidyltransferase</keyword>
<keyword evidence="13 16" id="KW-0234">DNA repair</keyword>
<dbReference type="GO" id="GO:0008409">
    <property type="term" value="F:5'-3' exonuclease activity"/>
    <property type="evidence" value="ECO:0007669"/>
    <property type="project" value="UniProtKB-UniRule"/>
</dbReference>
<evidence type="ECO:0000256" key="5">
    <source>
        <dbReference type="ARBA" id="ARBA00022695"/>
    </source>
</evidence>
<name>A0A2M7VEQ4_9BACT</name>
<dbReference type="SMART" id="SM00475">
    <property type="entry name" value="53EXOc"/>
    <property type="match status" value="1"/>
</dbReference>
<dbReference type="SUPFAM" id="SSF47807">
    <property type="entry name" value="5' to 3' exonuclease, C-terminal subdomain"/>
    <property type="match status" value="1"/>
</dbReference>
<keyword evidence="10 16" id="KW-0269">Exonuclease</keyword>
<evidence type="ECO:0000259" key="18">
    <source>
        <dbReference type="SMART" id="SM00475"/>
    </source>
</evidence>
<evidence type="ECO:0000256" key="11">
    <source>
        <dbReference type="ARBA" id="ARBA00022932"/>
    </source>
</evidence>
<sequence length="787" mass="89091">RVNKENPEVYCLIVTGDLDTLQLVNKQTEIFTIRRGLADTIVYSTASVKERFGFGPEKMVDYKALRGDPSDNIPGVKGIGEKTAMELIKEFGSIDSIYKKLDKTDKISPRYKELLKNQEEQARQSYHLSTIITNLPLPFSLTDMRMTGFDARRVFDLFQRLEFKSLLSKTPTAMSKHSAAPQVAPANPKDENVQYQLINTEKDWQKFFSELKQQKIFCLDTETTDLDTRRAKLLGISFCWQKGVAYYVNFVDHQKWLKEIKGLLADEQIKKVGHNLKYDIQILELAGAPVNGLFFDTLLAAYLLFPPARSLKLDDLVFTELGYKMQSITELIGPKGKKQINMADVELDKVAYYSSEDADYSCQLYQKLNQDLGDGPLAKLFSEMEMPLLAILSQMELTGILVDQKLYGNLSKQFAKKITELEQNIYKLAGKEFNVASPLQLKKVLFEDLNISVKGLKKTKTGVSTAAGELEKMRGLHPIIDYIEEFREYSKLKNTYLDALPELINPQTGRVHTSFNQAVTATGRLSSSNPNLQNIPIRTELGRQLRAGFIARPGYKLLSADYSQIELRVVASLAPDQKMLTSFQQNEDIHTRTAAEIFKVPMEQVSFEQRRQAKEVNFGIIYGLGSLGLSQRTGISRVEAKEFIEKYLGLYSGIQKYLEKTKEQAHDLGYVETLFGRRRYFPDINSHISYIQAAAERTAINMPIQGTAADLMKMAMLAVAAKLPQISPSSRMLLQVHDELVIEVPEKEVEKVAEFLHHAMEGICDLPAPIKVEIDCGDNWGEMQKII</sequence>
<feature type="domain" description="DNA-directed DNA polymerase family A palm" evidence="19">
    <location>
        <begin position="542"/>
        <end position="748"/>
    </location>
</feature>
<dbReference type="Pfam" id="PF01612">
    <property type="entry name" value="DNA_pol_A_exo1"/>
    <property type="match status" value="1"/>
</dbReference>
<evidence type="ECO:0000256" key="15">
    <source>
        <dbReference type="NCBIfam" id="TIGR00593"/>
    </source>
</evidence>
<dbReference type="InterPro" id="IPR019760">
    <property type="entry name" value="DNA-dir_DNA_pol_A_CS"/>
</dbReference>
<comment type="catalytic activity">
    <reaction evidence="14 16">
        <text>DNA(n) + a 2'-deoxyribonucleoside 5'-triphosphate = DNA(n+1) + diphosphate</text>
        <dbReference type="Rhea" id="RHEA:22508"/>
        <dbReference type="Rhea" id="RHEA-COMP:17339"/>
        <dbReference type="Rhea" id="RHEA-COMP:17340"/>
        <dbReference type="ChEBI" id="CHEBI:33019"/>
        <dbReference type="ChEBI" id="CHEBI:61560"/>
        <dbReference type="ChEBI" id="CHEBI:173112"/>
        <dbReference type="EC" id="2.7.7.7"/>
    </reaction>
</comment>
<evidence type="ECO:0000259" key="17">
    <source>
        <dbReference type="SMART" id="SM00474"/>
    </source>
</evidence>
<dbReference type="GO" id="GO:0006302">
    <property type="term" value="P:double-strand break repair"/>
    <property type="evidence" value="ECO:0007669"/>
    <property type="project" value="TreeGrafter"/>
</dbReference>
<evidence type="ECO:0000256" key="16">
    <source>
        <dbReference type="RuleBase" id="RU004460"/>
    </source>
</evidence>
<dbReference type="Pfam" id="PF01367">
    <property type="entry name" value="5_3_exonuc"/>
    <property type="match status" value="1"/>
</dbReference>
<keyword evidence="9 16" id="KW-0378">Hydrolase</keyword>
<evidence type="ECO:0000256" key="3">
    <source>
        <dbReference type="ARBA" id="ARBA00020311"/>
    </source>
</evidence>
<dbReference type="FunFam" id="1.10.150.20:FF:000002">
    <property type="entry name" value="DNA polymerase I"/>
    <property type="match status" value="1"/>
</dbReference>
<evidence type="ECO:0000259" key="19">
    <source>
        <dbReference type="SMART" id="SM00482"/>
    </source>
</evidence>
<dbReference type="Gene3D" id="3.30.70.370">
    <property type="match status" value="1"/>
</dbReference>
<evidence type="ECO:0000256" key="8">
    <source>
        <dbReference type="ARBA" id="ARBA00022763"/>
    </source>
</evidence>
<evidence type="ECO:0000256" key="9">
    <source>
        <dbReference type="ARBA" id="ARBA00022801"/>
    </source>
</evidence>
<keyword evidence="8 16" id="KW-0227">DNA damage</keyword>
<evidence type="ECO:0000256" key="14">
    <source>
        <dbReference type="ARBA" id="ARBA00049244"/>
    </source>
</evidence>
<dbReference type="InterPro" id="IPR002298">
    <property type="entry name" value="DNA_polymerase_A"/>
</dbReference>
<keyword evidence="12 16" id="KW-0238">DNA-binding</keyword>
<evidence type="ECO:0000256" key="13">
    <source>
        <dbReference type="ARBA" id="ARBA00023204"/>
    </source>
</evidence>
<dbReference type="GO" id="GO:0006261">
    <property type="term" value="P:DNA-templated DNA replication"/>
    <property type="evidence" value="ECO:0007669"/>
    <property type="project" value="UniProtKB-UniRule"/>
</dbReference>
<evidence type="ECO:0000256" key="10">
    <source>
        <dbReference type="ARBA" id="ARBA00022839"/>
    </source>
</evidence>
<feature type="domain" description="5'-3' exonuclease" evidence="18">
    <location>
        <begin position="3"/>
        <end position="147"/>
    </location>
</feature>
<dbReference type="GO" id="GO:0008408">
    <property type="term" value="F:3'-5' exonuclease activity"/>
    <property type="evidence" value="ECO:0007669"/>
    <property type="project" value="UniProtKB-UniRule"/>
</dbReference>